<evidence type="ECO:0000256" key="2">
    <source>
        <dbReference type="ARBA" id="ARBA00007317"/>
    </source>
</evidence>
<comment type="caution">
    <text evidence="10">The sequence shown here is derived from an EMBL/GenBank/DDBJ whole genome shotgun (WGS) entry which is preliminary data.</text>
</comment>
<dbReference type="InterPro" id="IPR001078">
    <property type="entry name" value="2-oxoacid_DH_actylTfrase"/>
</dbReference>
<dbReference type="InterPro" id="IPR036625">
    <property type="entry name" value="E3-bd_dom_sf"/>
</dbReference>
<evidence type="ECO:0000313" key="11">
    <source>
        <dbReference type="Proteomes" id="UP000292408"/>
    </source>
</evidence>
<evidence type="ECO:0000259" key="8">
    <source>
        <dbReference type="PROSITE" id="PS50968"/>
    </source>
</evidence>
<dbReference type="InterPro" id="IPR004167">
    <property type="entry name" value="PSBD"/>
</dbReference>
<dbReference type="InterPro" id="IPR000089">
    <property type="entry name" value="Biotin_lipoyl"/>
</dbReference>
<dbReference type="Pfam" id="PF02817">
    <property type="entry name" value="E3_binding"/>
    <property type="match status" value="1"/>
</dbReference>
<evidence type="ECO:0000256" key="3">
    <source>
        <dbReference type="ARBA" id="ARBA00022679"/>
    </source>
</evidence>
<dbReference type="Gene3D" id="2.40.50.100">
    <property type="match status" value="1"/>
</dbReference>
<evidence type="ECO:0000256" key="1">
    <source>
        <dbReference type="ARBA" id="ARBA00001938"/>
    </source>
</evidence>
<keyword evidence="4 6" id="KW-0450">Lipoyl</keyword>
<reference evidence="10 11" key="1">
    <citation type="journal article" date="2015" name="Stand. Genomic Sci.">
        <title>Genomic Encyclopedia of Bacterial and Archaeal Type Strains, Phase III: the genomes of soil and plant-associated and newly described type strains.</title>
        <authorList>
            <person name="Whitman W.B."/>
            <person name="Woyke T."/>
            <person name="Klenk H.P."/>
            <person name="Zhou Y."/>
            <person name="Lilburn T.G."/>
            <person name="Beck B.J."/>
            <person name="De Vos P."/>
            <person name="Vandamme P."/>
            <person name="Eisen J.A."/>
            <person name="Garrity G."/>
            <person name="Hugenholtz P."/>
            <person name="Kyrpides N.C."/>
        </authorList>
    </citation>
    <scope>NUCLEOTIDE SEQUENCE [LARGE SCALE GENOMIC DNA]</scope>
    <source>
        <strain evidence="10 11">AC4r</strain>
    </source>
</reference>
<dbReference type="SUPFAM" id="SSF51230">
    <property type="entry name" value="Single hybrid motif"/>
    <property type="match status" value="1"/>
</dbReference>
<dbReference type="EMBL" id="SGXT01000015">
    <property type="protein sequence ID" value="RZT59519.1"/>
    <property type="molecule type" value="Genomic_DNA"/>
</dbReference>
<protein>
    <recommendedName>
        <fullName evidence="6">Dihydrolipoamide acetyltransferase component of pyruvate dehydrogenase complex</fullName>
        <ecNumber evidence="6">2.3.1.-</ecNumber>
    </recommendedName>
</protein>
<organism evidence="10 11">
    <name type="scientific">Microcella alkaliphila</name>
    <dbReference type="NCBI Taxonomy" id="279828"/>
    <lineage>
        <taxon>Bacteria</taxon>
        <taxon>Bacillati</taxon>
        <taxon>Actinomycetota</taxon>
        <taxon>Actinomycetes</taxon>
        <taxon>Micrococcales</taxon>
        <taxon>Microbacteriaceae</taxon>
        <taxon>Microcella</taxon>
    </lineage>
</organism>
<evidence type="ECO:0000259" key="9">
    <source>
        <dbReference type="PROSITE" id="PS51826"/>
    </source>
</evidence>
<dbReference type="InterPro" id="IPR003016">
    <property type="entry name" value="2-oxoA_DH_lipoyl-BS"/>
</dbReference>
<comment type="cofactor">
    <cofactor evidence="1 6">
        <name>(R)-lipoate</name>
        <dbReference type="ChEBI" id="CHEBI:83088"/>
    </cofactor>
</comment>
<dbReference type="PROSITE" id="PS00189">
    <property type="entry name" value="LIPOYL"/>
    <property type="match status" value="1"/>
</dbReference>
<dbReference type="GO" id="GO:0031405">
    <property type="term" value="F:lipoic acid binding"/>
    <property type="evidence" value="ECO:0007669"/>
    <property type="project" value="TreeGrafter"/>
</dbReference>
<gene>
    <name evidence="10" type="ORF">EV140_1494</name>
</gene>
<name>A0A4V2FMZ7_9MICO</name>
<dbReference type="SUPFAM" id="SSF47005">
    <property type="entry name" value="Peripheral subunit-binding domain of 2-oxo acid dehydrogenase complex"/>
    <property type="match status" value="1"/>
</dbReference>
<dbReference type="InterPro" id="IPR050743">
    <property type="entry name" value="2-oxoacid_DH_E2_comp"/>
</dbReference>
<evidence type="ECO:0000313" key="10">
    <source>
        <dbReference type="EMBL" id="RZT59519.1"/>
    </source>
</evidence>
<evidence type="ECO:0000256" key="7">
    <source>
        <dbReference type="SAM" id="MobiDB-lite"/>
    </source>
</evidence>
<dbReference type="InterPro" id="IPR023213">
    <property type="entry name" value="CAT-like_dom_sf"/>
</dbReference>
<keyword evidence="10" id="KW-0670">Pyruvate</keyword>
<feature type="domain" description="Lipoyl-binding" evidence="8">
    <location>
        <begin position="2"/>
        <end position="77"/>
    </location>
</feature>
<feature type="compositionally biased region" description="Basic and acidic residues" evidence="7">
    <location>
        <begin position="82"/>
        <end position="98"/>
    </location>
</feature>
<sequence>MAVDVRVPTTGNAGEDAIVVEWSVKVGDDVSAGDVLVVLETAKSTIDIEAPASGRVLDIRYEPGEEVPEHEVLAILGEPGEQLERGDSGGRGATHDDDVSPSTPAAGGSSMGSEDASNTQASSEVERGSRLRISPRARALAAERGLDVSGITGTGPFGRIVIEDVRHAVSPETAGSAGAPVAESESGAATSSPFTLIPVRGARKVTAQRMHESLSSTAQVTLTRYADANHLLAFVSRLRQVTDVQKAGKIGVNDVLLYAVARVVARHPEANSWFAWDGIKQFHDVNLGFAVDTGQALLVPVIRGADTLSLGEIARAARTSINKARSGAITADDMAGGTFTLTNLGSLGVHWFTPVLNPPQSCILGVGAAHRSAPDAPALLPLSLTFDHRALDGAAAAKLLADLADGIATVDVLAAL</sequence>
<feature type="region of interest" description="Disordered" evidence="7">
    <location>
        <begin position="76"/>
        <end position="131"/>
    </location>
</feature>
<feature type="region of interest" description="Disordered" evidence="7">
    <location>
        <begin position="171"/>
        <end position="192"/>
    </location>
</feature>
<dbReference type="GO" id="GO:0016407">
    <property type="term" value="F:acetyltransferase activity"/>
    <property type="evidence" value="ECO:0007669"/>
    <property type="project" value="TreeGrafter"/>
</dbReference>
<dbReference type="PANTHER" id="PTHR43178">
    <property type="entry name" value="DIHYDROLIPOAMIDE ACETYLTRANSFERASE COMPONENT OF PYRUVATE DEHYDROGENASE COMPLEX"/>
    <property type="match status" value="1"/>
</dbReference>
<proteinExistence type="inferred from homology"/>
<keyword evidence="5 6" id="KW-0012">Acyltransferase</keyword>
<dbReference type="PANTHER" id="PTHR43178:SF5">
    <property type="entry name" value="LIPOAMIDE ACYLTRANSFERASE COMPONENT OF BRANCHED-CHAIN ALPHA-KETO ACID DEHYDROGENASE COMPLEX, MITOCHONDRIAL"/>
    <property type="match status" value="1"/>
</dbReference>
<dbReference type="PROSITE" id="PS50968">
    <property type="entry name" value="BIOTINYL_LIPOYL"/>
    <property type="match status" value="1"/>
</dbReference>
<dbReference type="AlphaFoldDB" id="A0A4V2FMZ7"/>
<dbReference type="InterPro" id="IPR011053">
    <property type="entry name" value="Single_hybrid_motif"/>
</dbReference>
<dbReference type="Pfam" id="PF00364">
    <property type="entry name" value="Biotin_lipoyl"/>
    <property type="match status" value="1"/>
</dbReference>
<dbReference type="PROSITE" id="PS51826">
    <property type="entry name" value="PSBD"/>
    <property type="match status" value="1"/>
</dbReference>
<dbReference type="Pfam" id="PF00198">
    <property type="entry name" value="2-oxoacid_dh"/>
    <property type="match status" value="1"/>
</dbReference>
<evidence type="ECO:0000256" key="6">
    <source>
        <dbReference type="RuleBase" id="RU003423"/>
    </source>
</evidence>
<dbReference type="Proteomes" id="UP000292408">
    <property type="component" value="Unassembled WGS sequence"/>
</dbReference>
<evidence type="ECO:0000256" key="5">
    <source>
        <dbReference type="ARBA" id="ARBA00023315"/>
    </source>
</evidence>
<dbReference type="EC" id="2.3.1.-" evidence="6"/>
<dbReference type="GO" id="GO:0005737">
    <property type="term" value="C:cytoplasm"/>
    <property type="evidence" value="ECO:0007669"/>
    <property type="project" value="TreeGrafter"/>
</dbReference>
<accession>A0A4V2FMZ7</accession>
<dbReference type="Gene3D" id="3.30.559.10">
    <property type="entry name" value="Chloramphenicol acetyltransferase-like domain"/>
    <property type="match status" value="1"/>
</dbReference>
<feature type="domain" description="Peripheral subunit-binding (PSBD)" evidence="9">
    <location>
        <begin position="132"/>
        <end position="169"/>
    </location>
</feature>
<keyword evidence="3 6" id="KW-0808">Transferase</keyword>
<comment type="similarity">
    <text evidence="2 6">Belongs to the 2-oxoacid dehydrogenase family.</text>
</comment>
<dbReference type="Gene3D" id="4.10.320.10">
    <property type="entry name" value="E3-binding domain"/>
    <property type="match status" value="1"/>
</dbReference>
<dbReference type="CDD" id="cd06849">
    <property type="entry name" value="lipoyl_domain"/>
    <property type="match status" value="1"/>
</dbReference>
<feature type="compositionally biased region" description="Polar residues" evidence="7">
    <location>
        <begin position="111"/>
        <end position="123"/>
    </location>
</feature>
<dbReference type="SUPFAM" id="SSF52777">
    <property type="entry name" value="CoA-dependent acyltransferases"/>
    <property type="match status" value="1"/>
</dbReference>
<evidence type="ECO:0000256" key="4">
    <source>
        <dbReference type="ARBA" id="ARBA00022823"/>
    </source>
</evidence>
<keyword evidence="11" id="KW-1185">Reference proteome</keyword>